<feature type="binding site" evidence="8">
    <location>
        <position position="132"/>
    </location>
    <ligand>
        <name>substrate</name>
    </ligand>
</feature>
<evidence type="ECO:0000256" key="4">
    <source>
        <dbReference type="ARBA" id="ARBA00022679"/>
    </source>
</evidence>
<dbReference type="InterPro" id="IPR004839">
    <property type="entry name" value="Aminotransferase_I/II_large"/>
</dbReference>
<dbReference type="GO" id="GO:0030170">
    <property type="term" value="F:pyridoxal phosphate binding"/>
    <property type="evidence" value="ECO:0007669"/>
    <property type="project" value="UniProtKB-UniRule"/>
</dbReference>
<dbReference type="PANTHER" id="PTHR13693">
    <property type="entry name" value="CLASS II AMINOTRANSFERASE/8-AMINO-7-OXONONANOATE SYNTHASE"/>
    <property type="match status" value="1"/>
</dbReference>
<feature type="binding site" evidence="8">
    <location>
        <position position="206"/>
    </location>
    <ligand>
        <name>pyridoxal 5'-phosphate</name>
        <dbReference type="ChEBI" id="CHEBI:597326"/>
    </ligand>
</feature>
<keyword evidence="11" id="KW-0012">Acyltransferase</keyword>
<dbReference type="GO" id="GO:0009102">
    <property type="term" value="P:biotin biosynthetic process"/>
    <property type="evidence" value="ECO:0007669"/>
    <property type="project" value="UniProtKB-UniRule"/>
</dbReference>
<sequence>MISDEIDRNLEALAEENLLRRRRIVSSPCTVMAEVDGNPMLTFSSNDYLGLAAHPALAEAAAEAARQWGVGSGGSHVVTGHMMPHEMLEEALADFVGAPRALYFSTGYMANTGIVPALVGRGDAVFSDRLNHASLIDAVQLSRAENVRYRHNDMDHLAALLKDSQAKRKLILTDGVFSMDGDVAPLPALAELAEAHDAWLVVDDAHGFGILGHEGRGTLSHFGIPVTSRVIYIGTLGKAAGVSGAFVAGTDPVVEWLLQRTRTYTFTTASSPIITATLLKSLELIRKGSLLRARLFSLIERLRMGLSQSRWELLPSPTAIQPVIIGSNEEALRVSQALSDMGIFVPAIRPPTVPKGSARLRISLSTGHNDEHIDRLTDALKGLA</sequence>
<comment type="function">
    <text evidence="8">Catalyzes the decarboxylative condensation of pimeloyl-[acyl-carrier protein] and L-alanine to produce 8-amino-7-oxononanoate (AON), [acyl-carrier protein], and carbon dioxide.</text>
</comment>
<dbReference type="Gene3D" id="3.40.640.10">
    <property type="entry name" value="Type I PLP-dependent aspartate aminotransferase-like (Major domain)"/>
    <property type="match status" value="1"/>
</dbReference>
<dbReference type="Proteomes" id="UP001156215">
    <property type="component" value="Chromosome"/>
</dbReference>
<feature type="binding site" evidence="8">
    <location>
        <begin position="107"/>
        <end position="108"/>
    </location>
    <ligand>
        <name>pyridoxal 5'-phosphate</name>
        <dbReference type="ChEBI" id="CHEBI:597326"/>
    </ligand>
</feature>
<dbReference type="RefSeq" id="WP_269309261.1">
    <property type="nucleotide sequence ID" value="NZ_CP098242.1"/>
</dbReference>
<proteinExistence type="inferred from homology"/>
<dbReference type="EMBL" id="CP098242">
    <property type="protein sequence ID" value="WAW10253.1"/>
    <property type="molecule type" value="Genomic_DNA"/>
</dbReference>
<dbReference type="InterPro" id="IPR015421">
    <property type="entry name" value="PyrdxlP-dep_Trfase_major"/>
</dbReference>
<evidence type="ECO:0000313" key="12">
    <source>
        <dbReference type="Proteomes" id="UP001156215"/>
    </source>
</evidence>
<keyword evidence="5 8" id="KW-0093">Biotin biosynthesis</keyword>
<dbReference type="NCBIfam" id="TIGR00858">
    <property type="entry name" value="bioF"/>
    <property type="match status" value="1"/>
</dbReference>
<dbReference type="Pfam" id="PF00155">
    <property type="entry name" value="Aminotran_1_2"/>
    <property type="match status" value="1"/>
</dbReference>
<dbReference type="PANTHER" id="PTHR13693:SF100">
    <property type="entry name" value="8-AMINO-7-OXONONANOATE SYNTHASE"/>
    <property type="match status" value="1"/>
</dbReference>
<feature type="modified residue" description="N6-(pyridoxal phosphate)lysine" evidence="8 9">
    <location>
        <position position="238"/>
    </location>
</feature>
<reference evidence="11" key="1">
    <citation type="journal article" date="2022" name="Front. Microbiol.">
        <title>New perspectives on an old grouping: The genomic and phenotypic variability of Oxalobacter formigenes and the implications for calcium oxalate stone prevention.</title>
        <authorList>
            <person name="Chmiel J.A."/>
            <person name="Carr C."/>
            <person name="Stuivenberg G.A."/>
            <person name="Venema R."/>
            <person name="Chanyi R.M."/>
            <person name="Al K.F."/>
            <person name="Giguere D."/>
            <person name="Say H."/>
            <person name="Akouris P.P."/>
            <person name="Dominguez Romero S.A."/>
            <person name="Kwong A."/>
            <person name="Tai V."/>
            <person name="Koval S.F."/>
            <person name="Razvi H."/>
            <person name="Bjazevic J."/>
            <person name="Burton J.P."/>
        </authorList>
    </citation>
    <scope>NUCLEOTIDE SEQUENCE</scope>
    <source>
        <strain evidence="11">WoOx3</strain>
    </source>
</reference>
<evidence type="ECO:0000256" key="1">
    <source>
        <dbReference type="ARBA" id="ARBA00001933"/>
    </source>
</evidence>
<comment type="cofactor">
    <cofactor evidence="1 8 9">
        <name>pyridoxal 5'-phosphate</name>
        <dbReference type="ChEBI" id="CHEBI:597326"/>
    </cofactor>
</comment>
<dbReference type="SUPFAM" id="SSF53383">
    <property type="entry name" value="PLP-dependent transferases"/>
    <property type="match status" value="1"/>
</dbReference>
<keyword evidence="4 8" id="KW-0808">Transferase</keyword>
<dbReference type="AlphaFoldDB" id="A0A9E9M0G1"/>
<dbReference type="InterPro" id="IPR004723">
    <property type="entry name" value="AONS_Archaea/Proteobacteria"/>
</dbReference>
<dbReference type="GO" id="GO:0008710">
    <property type="term" value="F:8-amino-7-oxononanoate synthase activity"/>
    <property type="evidence" value="ECO:0007669"/>
    <property type="project" value="UniProtKB-UniRule"/>
</dbReference>
<keyword evidence="6 8" id="KW-0663">Pyridoxal phosphate</keyword>
<organism evidence="11 12">
    <name type="scientific">Oxalobacter vibrioformis</name>
    <dbReference type="NCBI Taxonomy" id="933080"/>
    <lineage>
        <taxon>Bacteria</taxon>
        <taxon>Pseudomonadati</taxon>
        <taxon>Pseudomonadota</taxon>
        <taxon>Betaproteobacteria</taxon>
        <taxon>Burkholderiales</taxon>
        <taxon>Oxalobacteraceae</taxon>
        <taxon>Oxalobacter</taxon>
    </lineage>
</organism>
<feature type="binding site" evidence="8">
    <location>
        <position position="178"/>
    </location>
    <ligand>
        <name>pyridoxal 5'-phosphate</name>
        <dbReference type="ChEBI" id="CHEBI:597326"/>
    </ligand>
</feature>
<evidence type="ECO:0000313" key="11">
    <source>
        <dbReference type="EMBL" id="WAW10253.1"/>
    </source>
</evidence>
<accession>A0A9E9M0G1</accession>
<name>A0A9E9M0G1_9BURK</name>
<feature type="domain" description="Aminotransferase class I/classII large" evidence="10">
    <location>
        <begin position="40"/>
        <end position="380"/>
    </location>
</feature>
<comment type="pathway">
    <text evidence="2 8">Cofactor biosynthesis; biotin biosynthesis.</text>
</comment>
<comment type="subunit">
    <text evidence="3 8">Homodimer.</text>
</comment>
<evidence type="ECO:0000256" key="5">
    <source>
        <dbReference type="ARBA" id="ARBA00022756"/>
    </source>
</evidence>
<feature type="binding site" evidence="8">
    <location>
        <position position="235"/>
    </location>
    <ligand>
        <name>pyridoxal 5'-phosphate</name>
        <dbReference type="ChEBI" id="CHEBI:597326"/>
    </ligand>
</feature>
<dbReference type="CDD" id="cd06454">
    <property type="entry name" value="KBL_like"/>
    <property type="match status" value="1"/>
</dbReference>
<dbReference type="InterPro" id="IPR015424">
    <property type="entry name" value="PyrdxlP-dep_Trfase"/>
</dbReference>
<evidence type="ECO:0000256" key="9">
    <source>
        <dbReference type="PIRSR" id="PIRSR604723-51"/>
    </source>
</evidence>
<feature type="binding site" evidence="8">
    <location>
        <position position="20"/>
    </location>
    <ligand>
        <name>substrate</name>
    </ligand>
</feature>
<dbReference type="HAMAP" id="MF_01693">
    <property type="entry name" value="BioF_aminotrans_2"/>
    <property type="match status" value="1"/>
</dbReference>
<protein>
    <recommendedName>
        <fullName evidence="8">8-amino-7-oxononanoate synthase</fullName>
        <shortName evidence="8">AONS</shortName>
        <ecNumber evidence="8">2.3.1.47</ecNumber>
    </recommendedName>
    <alternativeName>
        <fullName evidence="8">7-keto-8-amino-pelargonic acid synthase</fullName>
        <shortName evidence="8">7-KAP synthase</shortName>
        <shortName evidence="8">KAPA synthase</shortName>
    </alternativeName>
    <alternativeName>
        <fullName evidence="8">8-amino-7-ketopelargonate synthase</fullName>
    </alternativeName>
</protein>
<gene>
    <name evidence="8 11" type="primary">bioF</name>
    <name evidence="11" type="ORF">NB640_00880</name>
</gene>
<evidence type="ECO:0000256" key="7">
    <source>
        <dbReference type="ARBA" id="ARBA00047715"/>
    </source>
</evidence>
<evidence type="ECO:0000256" key="3">
    <source>
        <dbReference type="ARBA" id="ARBA00011738"/>
    </source>
</evidence>
<dbReference type="InterPro" id="IPR022834">
    <property type="entry name" value="AONS_Proteobacteria"/>
</dbReference>
<dbReference type="Gene3D" id="3.90.1150.10">
    <property type="entry name" value="Aspartate Aminotransferase, domain 1"/>
    <property type="match status" value="1"/>
</dbReference>
<dbReference type="InterPro" id="IPR015422">
    <property type="entry name" value="PyrdxlP-dep_Trfase_small"/>
</dbReference>
<comment type="similarity">
    <text evidence="8">Belongs to the class-II pyridoxal-phosphate-dependent aminotransferase family. BioF subfamily.</text>
</comment>
<dbReference type="InterPro" id="IPR050087">
    <property type="entry name" value="AON_synthase_class-II"/>
</dbReference>
<evidence type="ECO:0000256" key="2">
    <source>
        <dbReference type="ARBA" id="ARBA00004746"/>
    </source>
</evidence>
<evidence type="ECO:0000259" key="10">
    <source>
        <dbReference type="Pfam" id="PF00155"/>
    </source>
</evidence>
<evidence type="ECO:0000256" key="8">
    <source>
        <dbReference type="HAMAP-Rule" id="MF_01693"/>
    </source>
</evidence>
<dbReference type="KEGG" id="ovb:NB640_00880"/>
<comment type="catalytic activity">
    <reaction evidence="7 8">
        <text>6-carboxyhexanoyl-[ACP] + L-alanine + H(+) = (8S)-8-amino-7-oxononanoate + holo-[ACP] + CO2</text>
        <dbReference type="Rhea" id="RHEA:42288"/>
        <dbReference type="Rhea" id="RHEA-COMP:9685"/>
        <dbReference type="Rhea" id="RHEA-COMP:9955"/>
        <dbReference type="ChEBI" id="CHEBI:15378"/>
        <dbReference type="ChEBI" id="CHEBI:16526"/>
        <dbReference type="ChEBI" id="CHEBI:57972"/>
        <dbReference type="ChEBI" id="CHEBI:64479"/>
        <dbReference type="ChEBI" id="CHEBI:78846"/>
        <dbReference type="ChEBI" id="CHEBI:149468"/>
        <dbReference type="EC" id="2.3.1.47"/>
    </reaction>
</comment>
<evidence type="ECO:0000256" key="6">
    <source>
        <dbReference type="ARBA" id="ARBA00022898"/>
    </source>
</evidence>
<dbReference type="EC" id="2.3.1.47" evidence="8"/>
<feature type="binding site" evidence="8">
    <location>
        <position position="352"/>
    </location>
    <ligand>
        <name>substrate</name>
    </ligand>
</feature>
<keyword evidence="12" id="KW-1185">Reference proteome</keyword>